<dbReference type="Pfam" id="PF02931">
    <property type="entry name" value="Neur_chan_LBD"/>
    <property type="match status" value="1"/>
</dbReference>
<accession>A0AAJ7XJJ5</accession>
<dbReference type="PANTHER" id="PTHR18945">
    <property type="entry name" value="NEUROTRANSMITTER GATED ION CHANNEL"/>
    <property type="match status" value="1"/>
</dbReference>
<evidence type="ECO:0000256" key="4">
    <source>
        <dbReference type="ARBA" id="ARBA00022729"/>
    </source>
</evidence>
<dbReference type="InterPro" id="IPR018000">
    <property type="entry name" value="Neurotransmitter_ion_chnl_CS"/>
</dbReference>
<evidence type="ECO:0000256" key="10">
    <source>
        <dbReference type="ARBA" id="ARBA00023173"/>
    </source>
</evidence>
<dbReference type="GO" id="GO:0005230">
    <property type="term" value="F:extracellular ligand-gated monoatomic ion channel activity"/>
    <property type="evidence" value="ECO:0007669"/>
    <property type="project" value="InterPro"/>
</dbReference>
<comment type="subcellular location">
    <subcellularLocation>
        <location evidence="15">Postsynaptic cell membrane</location>
        <topology evidence="15">Multi-pass membrane protein</topology>
    </subcellularLocation>
</comment>
<dbReference type="FunFam" id="2.70.170.10:FF:000014">
    <property type="entry name" value="Glycine receptor subunit beta"/>
    <property type="match status" value="1"/>
</dbReference>
<dbReference type="GO" id="GO:0005254">
    <property type="term" value="F:chloride channel activity"/>
    <property type="evidence" value="ECO:0007669"/>
    <property type="project" value="UniProtKB-KW"/>
</dbReference>
<evidence type="ECO:0000256" key="5">
    <source>
        <dbReference type="ARBA" id="ARBA00022989"/>
    </source>
</evidence>
<evidence type="ECO:0000313" key="20">
    <source>
        <dbReference type="RefSeq" id="XP_032835628.1"/>
    </source>
</evidence>
<comment type="caution">
    <text evidence="16">Lacks conserved residue(s) required for the propagation of feature annotation.</text>
</comment>
<evidence type="ECO:0000256" key="12">
    <source>
        <dbReference type="ARBA" id="ARBA00023214"/>
    </source>
</evidence>
<feature type="domain" description="Neurotransmitter-gated ion-channel ligand-binding" evidence="17">
    <location>
        <begin position="53"/>
        <end position="250"/>
    </location>
</feature>
<dbReference type="FunFam" id="1.20.58.390:FF:000067">
    <property type="entry name" value="Glycine receptor subunit alpha-2"/>
    <property type="match status" value="1"/>
</dbReference>
<dbReference type="PRINTS" id="PR00253">
    <property type="entry name" value="GABAARECEPTR"/>
</dbReference>
<keyword evidence="10" id="KW-0869">Chloride channel</keyword>
<feature type="transmembrane region" description="Helical" evidence="16">
    <location>
        <begin position="315"/>
        <end position="336"/>
    </location>
</feature>
<dbReference type="Pfam" id="PF02932">
    <property type="entry name" value="Neur_chan_memb"/>
    <property type="match status" value="1"/>
</dbReference>
<dbReference type="GO" id="GO:0004888">
    <property type="term" value="F:transmembrane signaling receptor activity"/>
    <property type="evidence" value="ECO:0007669"/>
    <property type="project" value="InterPro"/>
</dbReference>
<dbReference type="Gene3D" id="1.20.58.390">
    <property type="entry name" value="Neurotransmitter-gated ion-channel transmembrane domain"/>
    <property type="match status" value="1"/>
</dbReference>
<dbReference type="GO" id="GO:0045211">
    <property type="term" value="C:postsynaptic membrane"/>
    <property type="evidence" value="ECO:0007669"/>
    <property type="project" value="UniProtKB-SubCell"/>
</dbReference>
<keyword evidence="14 16" id="KW-0407">Ion channel</keyword>
<evidence type="ECO:0000256" key="16">
    <source>
        <dbReference type="RuleBase" id="RU000687"/>
    </source>
</evidence>
<evidence type="ECO:0000256" key="7">
    <source>
        <dbReference type="ARBA" id="ARBA00023065"/>
    </source>
</evidence>
<keyword evidence="1 16" id="KW-0813">Transport</keyword>
<evidence type="ECO:0000256" key="14">
    <source>
        <dbReference type="ARBA" id="ARBA00023303"/>
    </source>
</evidence>
<evidence type="ECO:0000256" key="15">
    <source>
        <dbReference type="ARBA" id="ARBA00034104"/>
    </source>
</evidence>
<dbReference type="KEGG" id="pmrn:116957527"/>
<keyword evidence="8 16" id="KW-0472">Membrane</keyword>
<feature type="domain" description="Neurotransmitter-gated ion-channel transmembrane" evidence="18">
    <location>
        <begin position="257"/>
        <end position="339"/>
    </location>
</feature>
<evidence type="ECO:0000259" key="18">
    <source>
        <dbReference type="Pfam" id="PF02932"/>
    </source>
</evidence>
<keyword evidence="5 16" id="KW-1133">Transmembrane helix</keyword>
<keyword evidence="4 16" id="KW-0732">Signal</keyword>
<evidence type="ECO:0000256" key="2">
    <source>
        <dbReference type="ARBA" id="ARBA00022475"/>
    </source>
</evidence>
<dbReference type="InterPro" id="IPR036719">
    <property type="entry name" value="Neuro-gated_channel_TM_sf"/>
</dbReference>
<dbReference type="AlphaFoldDB" id="A0AAJ7XJJ5"/>
<keyword evidence="6" id="KW-0770">Synapse</keyword>
<dbReference type="SUPFAM" id="SSF90112">
    <property type="entry name" value="Neurotransmitter-gated ion-channel transmembrane pore"/>
    <property type="match status" value="1"/>
</dbReference>
<evidence type="ECO:0000256" key="6">
    <source>
        <dbReference type="ARBA" id="ARBA00023018"/>
    </source>
</evidence>
<gene>
    <name evidence="20" type="primary">LOC116957527</name>
</gene>
<dbReference type="Gene3D" id="2.70.170.10">
    <property type="entry name" value="Neurotransmitter-gated ion-channel ligand-binding domain"/>
    <property type="match status" value="1"/>
</dbReference>
<dbReference type="GeneID" id="116957527"/>
<feature type="transmembrane region" description="Helical" evidence="16">
    <location>
        <begin position="373"/>
        <end position="397"/>
    </location>
</feature>
<dbReference type="SUPFAM" id="SSF63712">
    <property type="entry name" value="Nicotinic receptor ligand binding domain-like"/>
    <property type="match status" value="1"/>
</dbReference>
<dbReference type="PROSITE" id="PS00236">
    <property type="entry name" value="NEUROTR_ION_CHANNEL"/>
    <property type="match status" value="1"/>
</dbReference>
<evidence type="ECO:0000256" key="13">
    <source>
        <dbReference type="ARBA" id="ARBA00023257"/>
    </source>
</evidence>
<feature type="signal peptide" evidence="16">
    <location>
        <begin position="1"/>
        <end position="24"/>
    </location>
</feature>
<dbReference type="CDD" id="cd19049">
    <property type="entry name" value="LGIC_TM_anion"/>
    <property type="match status" value="1"/>
</dbReference>
<dbReference type="InterPro" id="IPR006202">
    <property type="entry name" value="Neur_chan_lig-bd"/>
</dbReference>
<keyword evidence="12" id="KW-0868">Chloride</keyword>
<keyword evidence="7 16" id="KW-0406">Ion transport</keyword>
<dbReference type="InterPro" id="IPR006029">
    <property type="entry name" value="Neurotrans-gated_channel_TM"/>
</dbReference>
<dbReference type="PRINTS" id="PR00252">
    <property type="entry name" value="NRIONCHANNEL"/>
</dbReference>
<keyword evidence="19" id="KW-1185">Reference proteome</keyword>
<protein>
    <submittedName>
        <fullName evidence="20">Glycine receptor subunit alpha-4-like</fullName>
    </submittedName>
</protein>
<evidence type="ECO:0000256" key="11">
    <source>
        <dbReference type="ARBA" id="ARBA00023180"/>
    </source>
</evidence>
<dbReference type="InterPro" id="IPR006201">
    <property type="entry name" value="Neur_channel"/>
</dbReference>
<evidence type="ECO:0000256" key="8">
    <source>
        <dbReference type="ARBA" id="ARBA00023136"/>
    </source>
</evidence>
<dbReference type="InterPro" id="IPR036734">
    <property type="entry name" value="Neur_chan_lig-bd_sf"/>
</dbReference>
<dbReference type="CDD" id="cd18991">
    <property type="entry name" value="LGIC_ECD_GlyR"/>
    <property type="match status" value="1"/>
</dbReference>
<keyword evidence="2" id="KW-1003">Cell membrane</keyword>
<proteinExistence type="inferred from homology"/>
<keyword evidence="9" id="KW-1015">Disulfide bond</keyword>
<dbReference type="RefSeq" id="XP_032835628.1">
    <property type="nucleotide sequence ID" value="XM_032979737.1"/>
</dbReference>
<feature type="chain" id="PRO_5042314657" evidence="16">
    <location>
        <begin position="25"/>
        <end position="401"/>
    </location>
</feature>
<evidence type="ECO:0000259" key="17">
    <source>
        <dbReference type="Pfam" id="PF02931"/>
    </source>
</evidence>
<feature type="transmembrane region" description="Helical" evidence="16">
    <location>
        <begin position="253"/>
        <end position="274"/>
    </location>
</feature>
<evidence type="ECO:0000256" key="9">
    <source>
        <dbReference type="ARBA" id="ARBA00023157"/>
    </source>
</evidence>
<dbReference type="InterPro" id="IPR006028">
    <property type="entry name" value="GABAA/Glycine_rcpt"/>
</dbReference>
<dbReference type="InterPro" id="IPR038050">
    <property type="entry name" value="Neuro_actylchol_rec"/>
</dbReference>
<dbReference type="Proteomes" id="UP001318040">
    <property type="component" value="Chromosome 76"/>
</dbReference>
<sequence length="401" mass="45446">MVEVVVVAASLMLLITLSTPGAESGNVSVSAAAANETVVVPSTFLETLLGPESGYDFRLRPNFEGKPVVVNCSMFLEYIGSIEETTMDYQLNIFLRQKWHDPRMTYELARPFLDLDNTIIGSIWKPDLFFGNEKTASFHRVTTDNMMLRVFHSGDVYFSIRLSLTLSCPMDLHNFPMDSQICRISLQSFGYTNDDLIVQWLDKSPVDFSDTLSLPQFELSRNVQFGDCSKNYVIGIFSCIEARFILRRQMGFYLIQLYIPSVLIVIISWVSFWIDMDVTPARVGLGITTVLTMTTQSTGSRSSMPKLSYINAMDVWMTTCLVFVFAAMLEFVLVLMTARKFKALAAQNLPIYPAPQDAEGERRLRLAQQIDNLARWLFPASFAVFNVLYWILFLVVLKSDV</sequence>
<evidence type="ECO:0000313" key="19">
    <source>
        <dbReference type="Proteomes" id="UP001318040"/>
    </source>
</evidence>
<keyword evidence="3 16" id="KW-0812">Transmembrane</keyword>
<keyword evidence="13" id="KW-0628">Postsynaptic cell membrane</keyword>
<organism evidence="19 20">
    <name type="scientific">Petromyzon marinus</name>
    <name type="common">Sea lamprey</name>
    <dbReference type="NCBI Taxonomy" id="7757"/>
    <lineage>
        <taxon>Eukaryota</taxon>
        <taxon>Metazoa</taxon>
        <taxon>Chordata</taxon>
        <taxon>Craniata</taxon>
        <taxon>Vertebrata</taxon>
        <taxon>Cyclostomata</taxon>
        <taxon>Hyperoartia</taxon>
        <taxon>Petromyzontiformes</taxon>
        <taxon>Petromyzontidae</taxon>
        <taxon>Petromyzon</taxon>
    </lineage>
</organism>
<dbReference type="GO" id="GO:0034707">
    <property type="term" value="C:chloride channel complex"/>
    <property type="evidence" value="ECO:0007669"/>
    <property type="project" value="UniProtKB-KW"/>
</dbReference>
<name>A0AAJ7XJJ5_PETMA</name>
<evidence type="ECO:0000256" key="3">
    <source>
        <dbReference type="ARBA" id="ARBA00022692"/>
    </source>
</evidence>
<reference evidence="20" key="1">
    <citation type="submission" date="2025-08" db="UniProtKB">
        <authorList>
            <consortium name="RefSeq"/>
        </authorList>
    </citation>
    <scope>IDENTIFICATION</scope>
    <source>
        <tissue evidence="20">Sperm</tissue>
    </source>
</reference>
<comment type="similarity">
    <text evidence="16">Belongs to the ligand-gated ion channel (TC 1.A.9) family.</text>
</comment>
<evidence type="ECO:0000256" key="1">
    <source>
        <dbReference type="ARBA" id="ARBA00022448"/>
    </source>
</evidence>
<keyword evidence="11" id="KW-0325">Glycoprotein</keyword>
<dbReference type="NCBIfam" id="TIGR00860">
    <property type="entry name" value="LIC"/>
    <property type="match status" value="1"/>
</dbReference>